<keyword evidence="4" id="KW-1185">Reference proteome</keyword>
<dbReference type="EMBL" id="LAVV01013972">
    <property type="protein sequence ID" value="KNZ45156.1"/>
    <property type="molecule type" value="Genomic_DNA"/>
</dbReference>
<keyword evidence="2" id="KW-1133">Transmembrane helix</keyword>
<feature type="transmembrane region" description="Helical" evidence="2">
    <location>
        <begin position="171"/>
        <end position="195"/>
    </location>
</feature>
<comment type="caution">
    <text evidence="3">The sequence shown here is derived from an EMBL/GenBank/DDBJ whole genome shotgun (WGS) entry which is preliminary data.</text>
</comment>
<dbReference type="AlphaFoldDB" id="A0A0L6U9G3"/>
<name>A0A0L6U9G3_9BASI</name>
<proteinExistence type="predicted"/>
<organism evidence="3 4">
    <name type="scientific">Puccinia sorghi</name>
    <dbReference type="NCBI Taxonomy" id="27349"/>
    <lineage>
        <taxon>Eukaryota</taxon>
        <taxon>Fungi</taxon>
        <taxon>Dikarya</taxon>
        <taxon>Basidiomycota</taxon>
        <taxon>Pucciniomycotina</taxon>
        <taxon>Pucciniomycetes</taxon>
        <taxon>Pucciniales</taxon>
        <taxon>Pucciniaceae</taxon>
        <taxon>Puccinia</taxon>
    </lineage>
</organism>
<evidence type="ECO:0000313" key="4">
    <source>
        <dbReference type="Proteomes" id="UP000037035"/>
    </source>
</evidence>
<evidence type="ECO:0000256" key="1">
    <source>
        <dbReference type="SAM" id="MobiDB-lite"/>
    </source>
</evidence>
<protein>
    <submittedName>
        <fullName evidence="3">Uncharacterized protein</fullName>
    </submittedName>
</protein>
<keyword evidence="2" id="KW-0472">Membrane</keyword>
<dbReference type="OrthoDB" id="3039677at2759"/>
<feature type="region of interest" description="Disordered" evidence="1">
    <location>
        <begin position="43"/>
        <end position="68"/>
    </location>
</feature>
<reference evidence="3 4" key="1">
    <citation type="submission" date="2015-08" db="EMBL/GenBank/DDBJ databases">
        <title>Next Generation Sequencing and Analysis of the Genome of Puccinia sorghi L Schw, the Causal Agent of Maize Common Rust.</title>
        <authorList>
            <person name="Rochi L."/>
            <person name="Burguener G."/>
            <person name="Darino M."/>
            <person name="Turjanski A."/>
            <person name="Kreff E."/>
            <person name="Dieguez M.J."/>
            <person name="Sacco F."/>
        </authorList>
    </citation>
    <scope>NUCLEOTIDE SEQUENCE [LARGE SCALE GENOMIC DNA]</scope>
    <source>
        <strain evidence="3 4">RO10H11247</strain>
    </source>
</reference>
<dbReference type="VEuPathDB" id="FungiDB:VP01_8430g1"/>
<keyword evidence="2" id="KW-0812">Transmembrane</keyword>
<evidence type="ECO:0000313" key="3">
    <source>
        <dbReference type="EMBL" id="KNZ45156.1"/>
    </source>
</evidence>
<evidence type="ECO:0000256" key="2">
    <source>
        <dbReference type="SAM" id="Phobius"/>
    </source>
</evidence>
<dbReference type="Proteomes" id="UP000037035">
    <property type="component" value="Unassembled WGS sequence"/>
</dbReference>
<sequence>MFGKTAAVCGDILAKKKVIGYTSHSANKFCLFCHAEKSQSPALKLSRRREKAETISSARNSQDAESHNKQKELLIETGVWWSELNWLAYWDPSLWPGLTYGPNKPTRLTVQSTTDIKPEDLSDYVSTNENEDRNILLNSHFGLLPPGVPHLPLNLGEADHGKLNASKWHSLFFFIIPLVICKIYIPNVAVGISTLPLSVSYFSLNH</sequence>
<gene>
    <name evidence="3" type="ORF">VP01_8430g1</name>
</gene>
<accession>A0A0L6U9G3</accession>